<gene>
    <name evidence="3" type="ORF">CTEST_01790</name>
</gene>
<keyword evidence="2" id="KW-0472">Membrane</keyword>
<evidence type="ECO:0000256" key="1">
    <source>
        <dbReference type="SAM" id="MobiDB-lite"/>
    </source>
</evidence>
<dbReference type="OrthoDB" id="4428209at2"/>
<feature type="compositionally biased region" description="Pro residues" evidence="1">
    <location>
        <begin position="41"/>
        <end position="50"/>
    </location>
</feature>
<evidence type="ECO:0000313" key="4">
    <source>
        <dbReference type="Proteomes" id="UP000035540"/>
    </source>
</evidence>
<feature type="region of interest" description="Disordered" evidence="1">
    <location>
        <begin position="1"/>
        <end position="50"/>
    </location>
</feature>
<dbReference type="RefSeq" id="WP_052844266.1">
    <property type="nucleotide sequence ID" value="NZ_CP011545.1"/>
</dbReference>
<feature type="compositionally biased region" description="Basic and acidic residues" evidence="1">
    <location>
        <begin position="1"/>
        <end position="11"/>
    </location>
</feature>
<dbReference type="KEGG" id="cted:CTEST_01790"/>
<feature type="transmembrane region" description="Helical" evidence="2">
    <location>
        <begin position="60"/>
        <end position="82"/>
    </location>
</feature>
<organism evidence="3 4">
    <name type="scientific">Corynebacterium testudinoris</name>
    <dbReference type="NCBI Taxonomy" id="136857"/>
    <lineage>
        <taxon>Bacteria</taxon>
        <taxon>Bacillati</taxon>
        <taxon>Actinomycetota</taxon>
        <taxon>Actinomycetes</taxon>
        <taxon>Mycobacteriales</taxon>
        <taxon>Corynebacteriaceae</taxon>
        <taxon>Corynebacterium</taxon>
    </lineage>
</organism>
<dbReference type="STRING" id="136857.CTEST_01790"/>
<accession>A0A0G3H9L6</accession>
<evidence type="ECO:0000313" key="3">
    <source>
        <dbReference type="EMBL" id="AKK07817.1"/>
    </source>
</evidence>
<keyword evidence="2" id="KW-0812">Transmembrane</keyword>
<sequence length="153" mass="16358">MTPRNPDDETRYLGPTGSSPRPERPRQYFPGENDPEYRYEPPAPPVPPAPLVEEKQSGGFSMLLGILFGIAVLAAVAFFFLWRSAAGNLAEERATVPTTPPPVTVTSVVTQTQTSTVTETSRVLPTAIPSQLPDIGGWLDSLTGGEAEPAPAQ</sequence>
<dbReference type="PATRIC" id="fig|136857.5.peg.353"/>
<name>A0A0G3H9L6_9CORY</name>
<evidence type="ECO:0000256" key="2">
    <source>
        <dbReference type="SAM" id="Phobius"/>
    </source>
</evidence>
<dbReference type="EMBL" id="CP011545">
    <property type="protein sequence ID" value="AKK07817.1"/>
    <property type="molecule type" value="Genomic_DNA"/>
</dbReference>
<reference evidence="3 4" key="1">
    <citation type="journal article" date="2015" name="Genome Announc.">
        <title>Complete Genome Sequence of the Type Strain Corynebacterium testudinoris DSM 44614, Recovered from Necrotic Lesions in the Mouth of a Tortoise.</title>
        <authorList>
            <person name="Ruckert C."/>
            <person name="Kriete M."/>
            <person name="Jaenicke S."/>
            <person name="Winkler A."/>
            <person name="Tauch A."/>
        </authorList>
    </citation>
    <scope>NUCLEOTIDE SEQUENCE [LARGE SCALE GENOMIC DNA]</scope>
    <source>
        <strain evidence="3 4">DSM 44614</strain>
    </source>
</reference>
<dbReference type="Proteomes" id="UP000035540">
    <property type="component" value="Chromosome"/>
</dbReference>
<reference evidence="4" key="2">
    <citation type="submission" date="2015-05" db="EMBL/GenBank/DDBJ databases">
        <title>Complete genome sequence of Corynebacterium testudinoris DSM 44614, recovered from necrotic lesions in the mouth of a tortoise.</title>
        <authorList>
            <person name="Ruckert C."/>
            <person name="Albersmeier A."/>
            <person name="Winkler A."/>
            <person name="Tauch A."/>
        </authorList>
    </citation>
    <scope>NUCLEOTIDE SEQUENCE [LARGE SCALE GENOMIC DNA]</scope>
    <source>
        <strain evidence="4">DSM 44614</strain>
    </source>
</reference>
<keyword evidence="4" id="KW-1185">Reference proteome</keyword>
<dbReference type="AlphaFoldDB" id="A0A0G3H9L6"/>
<keyword evidence="2" id="KW-1133">Transmembrane helix</keyword>
<proteinExistence type="predicted"/>
<protein>
    <submittedName>
        <fullName evidence="3">Uncharacterized protein</fullName>
    </submittedName>
</protein>